<evidence type="ECO:0000313" key="5">
    <source>
        <dbReference type="Proteomes" id="UP000243528"/>
    </source>
</evidence>
<evidence type="ECO:0000256" key="3">
    <source>
        <dbReference type="SAM" id="SignalP"/>
    </source>
</evidence>
<dbReference type="RefSeq" id="WP_106539169.1">
    <property type="nucleotide sequence ID" value="NZ_PYGE01000019.1"/>
</dbReference>
<accession>A0A2P8DNA3</accession>
<dbReference type="PROSITE" id="PS51257">
    <property type="entry name" value="PROKAR_LIPOPROTEIN"/>
    <property type="match status" value="1"/>
</dbReference>
<dbReference type="PANTHER" id="PTHR43649">
    <property type="entry name" value="ARABINOSE-BINDING PROTEIN-RELATED"/>
    <property type="match status" value="1"/>
</dbReference>
<dbReference type="Proteomes" id="UP000243528">
    <property type="component" value="Unassembled WGS sequence"/>
</dbReference>
<dbReference type="InterPro" id="IPR006059">
    <property type="entry name" value="SBP"/>
</dbReference>
<evidence type="ECO:0000256" key="2">
    <source>
        <dbReference type="ARBA" id="ARBA00022448"/>
    </source>
</evidence>
<keyword evidence="3" id="KW-0732">Signal</keyword>
<dbReference type="Pfam" id="PF01547">
    <property type="entry name" value="SBP_bac_1"/>
    <property type="match status" value="1"/>
</dbReference>
<evidence type="ECO:0000256" key="1">
    <source>
        <dbReference type="ARBA" id="ARBA00008520"/>
    </source>
</evidence>
<dbReference type="PANTHER" id="PTHR43649:SF29">
    <property type="entry name" value="OSMOPROTECTIVE COMPOUNDS-BINDING PROTEIN GGTB"/>
    <property type="match status" value="1"/>
</dbReference>
<dbReference type="AlphaFoldDB" id="A0A2P8DNA3"/>
<organism evidence="4 5">
    <name type="scientific">Haloactinopolyspora alba</name>
    <dbReference type="NCBI Taxonomy" id="648780"/>
    <lineage>
        <taxon>Bacteria</taxon>
        <taxon>Bacillati</taxon>
        <taxon>Actinomycetota</taxon>
        <taxon>Actinomycetes</taxon>
        <taxon>Jiangellales</taxon>
        <taxon>Jiangellaceae</taxon>
        <taxon>Haloactinopolyspora</taxon>
    </lineage>
</organism>
<dbReference type="SUPFAM" id="SSF53850">
    <property type="entry name" value="Periplasmic binding protein-like II"/>
    <property type="match status" value="1"/>
</dbReference>
<proteinExistence type="inferred from homology"/>
<feature type="signal peptide" evidence="3">
    <location>
        <begin position="1"/>
        <end position="28"/>
    </location>
</feature>
<protein>
    <submittedName>
        <fullName evidence="4">Raffinose/stachyose/melibiose transport system substrate-binding protein</fullName>
    </submittedName>
</protein>
<keyword evidence="2" id="KW-0813">Transport</keyword>
<name>A0A2P8DNA3_9ACTN</name>
<dbReference type="InterPro" id="IPR050490">
    <property type="entry name" value="Bact_solute-bd_prot1"/>
</dbReference>
<evidence type="ECO:0000313" key="4">
    <source>
        <dbReference type="EMBL" id="PSK98692.1"/>
    </source>
</evidence>
<keyword evidence="5" id="KW-1185">Reference proteome</keyword>
<dbReference type="EMBL" id="PYGE01000019">
    <property type="protein sequence ID" value="PSK98692.1"/>
    <property type="molecule type" value="Genomic_DNA"/>
</dbReference>
<feature type="chain" id="PRO_5039342900" evidence="3">
    <location>
        <begin position="29"/>
        <end position="440"/>
    </location>
</feature>
<dbReference type="Gene3D" id="3.40.190.10">
    <property type="entry name" value="Periplasmic binding protein-like II"/>
    <property type="match status" value="1"/>
</dbReference>
<comment type="caution">
    <text evidence="4">The sequence shown here is derived from an EMBL/GenBank/DDBJ whole genome shotgun (WGS) entry which is preliminary data.</text>
</comment>
<dbReference type="OrthoDB" id="358201at2"/>
<comment type="similarity">
    <text evidence="1">Belongs to the bacterial solute-binding protein 1 family.</text>
</comment>
<reference evidence="4 5" key="1">
    <citation type="submission" date="2018-03" db="EMBL/GenBank/DDBJ databases">
        <title>Genomic Encyclopedia of Archaeal and Bacterial Type Strains, Phase II (KMG-II): from individual species to whole genera.</title>
        <authorList>
            <person name="Goeker M."/>
        </authorList>
    </citation>
    <scope>NUCLEOTIDE SEQUENCE [LARGE SCALE GENOMIC DNA]</scope>
    <source>
        <strain evidence="4 5">DSM 45211</strain>
    </source>
</reference>
<sequence>MPITRTFTRPRKTVAGAAMLACTALALASCGGDDGDSAGGSSDTLRLWHYEGQNSAMGIAWDEAIRIFEEETGATVEFEEKGFEQIRQTANMVLNSDQAPDLMEYNKGNASAGLLASQGLLTDISDAAAEYGWDGMLSESLQTTARYDENGVMGSGPWYGVPNYGEFVMFYYNKDMFAEYGIEVPKTFDDLVAAMDAFVAEGVTPLAMSGAEYPAGQLFYELALSQADRQFVDDYQVYENPVDFGGPELSYAAKTFDEWVKAGYVSGDSASLKAEDMGTGFIGGEFPMVYSGSWWYGRFTDEISDFEWSTFAFPGSDLHPGSSGNLWVVPTASDNKELAYEFIDITMRPEIQALLGNNGGVPVAADPADIKDEKSKELISLFNEINEADGLAFYPDWPVAGYYDTIVGALQQLINQSASPDEVLQQLQGPYEDGVAEITG</sequence>
<gene>
    <name evidence="4" type="ORF">CLV30_11975</name>
</gene>